<comment type="caution">
    <text evidence="4">The sequence shown here is derived from an EMBL/GenBank/DDBJ whole genome shotgun (WGS) entry which is preliminary data.</text>
</comment>
<evidence type="ECO:0000313" key="5">
    <source>
        <dbReference type="Proteomes" id="UP000178774"/>
    </source>
</evidence>
<name>A0A1G2HS70_9BACT</name>
<dbReference type="Proteomes" id="UP000178774">
    <property type="component" value="Unassembled WGS sequence"/>
</dbReference>
<organism evidence="4 5">
    <name type="scientific">Candidatus Staskawiczbacteria bacterium RIFCSPHIGHO2_01_FULL_41_41</name>
    <dbReference type="NCBI Taxonomy" id="1802203"/>
    <lineage>
        <taxon>Bacteria</taxon>
        <taxon>Candidatus Staskawicziibacteriota</taxon>
    </lineage>
</organism>
<evidence type="ECO:0000256" key="2">
    <source>
        <dbReference type="ARBA" id="ARBA00022679"/>
    </source>
</evidence>
<feature type="domain" description="Sulfotransferase" evidence="3">
    <location>
        <begin position="12"/>
        <end position="246"/>
    </location>
</feature>
<keyword evidence="2" id="KW-0808">Transferase</keyword>
<protein>
    <recommendedName>
        <fullName evidence="3">Sulfotransferase domain-containing protein</fullName>
    </recommendedName>
</protein>
<dbReference type="Gene3D" id="3.40.50.300">
    <property type="entry name" value="P-loop containing nucleotide triphosphate hydrolases"/>
    <property type="match status" value="1"/>
</dbReference>
<proteinExistence type="inferred from homology"/>
<evidence type="ECO:0000256" key="1">
    <source>
        <dbReference type="ARBA" id="ARBA00005771"/>
    </source>
</evidence>
<evidence type="ECO:0000259" key="3">
    <source>
        <dbReference type="Pfam" id="PF00685"/>
    </source>
</evidence>
<dbReference type="InterPro" id="IPR027417">
    <property type="entry name" value="P-loop_NTPase"/>
</dbReference>
<evidence type="ECO:0000313" key="4">
    <source>
        <dbReference type="EMBL" id="OGZ65394.1"/>
    </source>
</evidence>
<dbReference type="Pfam" id="PF00685">
    <property type="entry name" value="Sulfotransfer_1"/>
    <property type="match status" value="1"/>
</dbReference>
<dbReference type="EMBL" id="MHOP01000023">
    <property type="protein sequence ID" value="OGZ65394.1"/>
    <property type="molecule type" value="Genomic_DNA"/>
</dbReference>
<dbReference type="SUPFAM" id="SSF52540">
    <property type="entry name" value="P-loop containing nucleoside triphosphate hydrolases"/>
    <property type="match status" value="1"/>
</dbReference>
<dbReference type="AlphaFoldDB" id="A0A1G2HS70"/>
<comment type="similarity">
    <text evidence="1">Belongs to the sulfotransferase 1 family.</text>
</comment>
<dbReference type="GO" id="GO:0008146">
    <property type="term" value="F:sulfotransferase activity"/>
    <property type="evidence" value="ECO:0007669"/>
    <property type="project" value="InterPro"/>
</dbReference>
<accession>A0A1G2HS70</accession>
<sequence>MESNSNPHDNIILISDYGRSGQGWLTCMLCYILNAQFIEPYDLAQGSLYFSGDKEIIRLTSGNLPGRQKTKYSMVVKTHSFPANKFNLTDKVVFLTRDPRDAAVSRYFRQLYLAKQDNYKTFKRRLAYLFYGIRPVNYIITALEWSKHYQGWERIASHHITYENLSTNTAQVVKGILNYAGEPASDALVNEAVETFSFKRLSGREKGQENRQSIDFRKGVIGDYKNYFSKLEHFIFIAICGKEMQKAGYDTRL</sequence>
<dbReference type="PANTHER" id="PTHR11783">
    <property type="entry name" value="SULFOTRANSFERASE SULT"/>
    <property type="match status" value="1"/>
</dbReference>
<gene>
    <name evidence="4" type="ORF">A2822_02680</name>
</gene>
<dbReference type="InterPro" id="IPR000863">
    <property type="entry name" value="Sulfotransferase_dom"/>
</dbReference>
<reference evidence="4 5" key="1">
    <citation type="journal article" date="2016" name="Nat. Commun.">
        <title>Thousands of microbial genomes shed light on interconnected biogeochemical processes in an aquifer system.</title>
        <authorList>
            <person name="Anantharaman K."/>
            <person name="Brown C.T."/>
            <person name="Hug L.A."/>
            <person name="Sharon I."/>
            <person name="Castelle C.J."/>
            <person name="Probst A.J."/>
            <person name="Thomas B.C."/>
            <person name="Singh A."/>
            <person name="Wilkins M.J."/>
            <person name="Karaoz U."/>
            <person name="Brodie E.L."/>
            <person name="Williams K.H."/>
            <person name="Hubbard S.S."/>
            <person name="Banfield J.F."/>
        </authorList>
    </citation>
    <scope>NUCLEOTIDE SEQUENCE [LARGE SCALE GENOMIC DNA]</scope>
</reference>